<dbReference type="PRINTS" id="PR00368">
    <property type="entry name" value="FADPNR"/>
</dbReference>
<keyword evidence="1" id="KW-0285">Flavoprotein</keyword>
<dbReference type="InterPro" id="IPR050097">
    <property type="entry name" value="Ferredoxin-NADP_redctase_2"/>
</dbReference>
<protein>
    <submittedName>
        <fullName evidence="6">Thioredoxin reductase</fullName>
    </submittedName>
</protein>
<evidence type="ECO:0000313" key="6">
    <source>
        <dbReference type="EMBL" id="MBB6000938.1"/>
    </source>
</evidence>
<keyword evidence="2" id="KW-0560">Oxidoreductase</keyword>
<dbReference type="SUPFAM" id="SSF51905">
    <property type="entry name" value="FAD/NAD(P)-binding domain"/>
    <property type="match status" value="1"/>
</dbReference>
<evidence type="ECO:0000313" key="7">
    <source>
        <dbReference type="Proteomes" id="UP000578077"/>
    </source>
</evidence>
<dbReference type="Gene3D" id="3.50.50.60">
    <property type="entry name" value="FAD/NAD(P)-binding domain"/>
    <property type="match status" value="2"/>
</dbReference>
<dbReference type="EMBL" id="JACHLY010000002">
    <property type="protein sequence ID" value="MBB6000938.1"/>
    <property type="molecule type" value="Genomic_DNA"/>
</dbReference>
<gene>
    <name evidence="6" type="ORF">HNR25_004767</name>
</gene>
<accession>A0A841EJH1</accession>
<name>A0A841EJH1_9ACTN</name>
<organism evidence="6 7">
    <name type="scientific">Streptomonospora salina</name>
    <dbReference type="NCBI Taxonomy" id="104205"/>
    <lineage>
        <taxon>Bacteria</taxon>
        <taxon>Bacillati</taxon>
        <taxon>Actinomycetota</taxon>
        <taxon>Actinomycetes</taxon>
        <taxon>Streptosporangiales</taxon>
        <taxon>Nocardiopsidaceae</taxon>
        <taxon>Streptomonospora</taxon>
    </lineage>
</organism>
<reference evidence="6 7" key="1">
    <citation type="submission" date="2020-08" db="EMBL/GenBank/DDBJ databases">
        <title>Sequencing the genomes of 1000 actinobacteria strains.</title>
        <authorList>
            <person name="Klenk H.-P."/>
        </authorList>
    </citation>
    <scope>NUCLEOTIDE SEQUENCE [LARGE SCALE GENOMIC DNA]</scope>
    <source>
        <strain evidence="6 7">DSM 44593</strain>
    </source>
</reference>
<dbReference type="PRINTS" id="PR00469">
    <property type="entry name" value="PNDRDTASEII"/>
</dbReference>
<comment type="catalytic activity">
    <reaction evidence="3">
        <text>[thioredoxin]-dithiol + NADP(+) = [thioredoxin]-disulfide + NADPH + H(+)</text>
        <dbReference type="Rhea" id="RHEA:20345"/>
        <dbReference type="Rhea" id="RHEA-COMP:10698"/>
        <dbReference type="Rhea" id="RHEA-COMP:10700"/>
        <dbReference type="ChEBI" id="CHEBI:15378"/>
        <dbReference type="ChEBI" id="CHEBI:29950"/>
        <dbReference type="ChEBI" id="CHEBI:50058"/>
        <dbReference type="ChEBI" id="CHEBI:57783"/>
        <dbReference type="ChEBI" id="CHEBI:58349"/>
        <dbReference type="EC" id="1.8.1.9"/>
    </reaction>
</comment>
<feature type="domain" description="FAD/NAD(P)-binding" evidence="5">
    <location>
        <begin position="9"/>
        <end position="291"/>
    </location>
</feature>
<evidence type="ECO:0000256" key="2">
    <source>
        <dbReference type="ARBA" id="ARBA00023002"/>
    </source>
</evidence>
<sequence>MSDQLKDTYDAVIVGGGAAGLNGALMLARSRRSVAVIDAGAPRNAPAAAVHGLLARDGTAPGELLERGRAEVRGYGGYVAAGEVICAWRDGDAFAVGLADGRAVRARRILVAAGLVDELPDIPGLARRWGRDVVHCPYCHGWEVRDAAIGVVATGPMAVHQALMFRQLSADVVLLSHDQPAPAGERAEQLAARGIRVVDGAVAAIEVAEDRIAGLRMSDGRLVARDVVAVATRMRARAGFLAGLGLHPAAHPSGMGEHIPAEPDGRTAVDGVWAAGNTTDLAAQVGAAAAAGAAAGAGINADLITEDTRRAVEAYRDPFPAGTEAHLCEQAAGAARHGLEDATRPDGPGIAAGTEHA</sequence>
<proteinExistence type="predicted"/>
<evidence type="ECO:0000256" key="3">
    <source>
        <dbReference type="ARBA" id="ARBA00048132"/>
    </source>
</evidence>
<dbReference type="RefSeq" id="WP_184639861.1">
    <property type="nucleotide sequence ID" value="NZ_BAABKT010000017.1"/>
</dbReference>
<feature type="region of interest" description="Disordered" evidence="4">
    <location>
        <begin position="334"/>
        <end position="357"/>
    </location>
</feature>
<dbReference type="AlphaFoldDB" id="A0A841EJH1"/>
<dbReference type="Proteomes" id="UP000578077">
    <property type="component" value="Unassembled WGS sequence"/>
</dbReference>
<evidence type="ECO:0000256" key="1">
    <source>
        <dbReference type="ARBA" id="ARBA00022630"/>
    </source>
</evidence>
<dbReference type="InterPro" id="IPR036188">
    <property type="entry name" value="FAD/NAD-bd_sf"/>
</dbReference>
<evidence type="ECO:0000259" key="5">
    <source>
        <dbReference type="Pfam" id="PF07992"/>
    </source>
</evidence>
<evidence type="ECO:0000256" key="4">
    <source>
        <dbReference type="SAM" id="MobiDB-lite"/>
    </source>
</evidence>
<dbReference type="InterPro" id="IPR023753">
    <property type="entry name" value="FAD/NAD-binding_dom"/>
</dbReference>
<comment type="caution">
    <text evidence="6">The sequence shown here is derived from an EMBL/GenBank/DDBJ whole genome shotgun (WGS) entry which is preliminary data.</text>
</comment>
<dbReference type="GO" id="GO:0004791">
    <property type="term" value="F:thioredoxin-disulfide reductase (NADPH) activity"/>
    <property type="evidence" value="ECO:0007669"/>
    <property type="project" value="UniProtKB-EC"/>
</dbReference>
<keyword evidence="7" id="KW-1185">Reference proteome</keyword>
<dbReference type="PANTHER" id="PTHR48105">
    <property type="entry name" value="THIOREDOXIN REDUCTASE 1-RELATED-RELATED"/>
    <property type="match status" value="1"/>
</dbReference>
<dbReference type="Pfam" id="PF07992">
    <property type="entry name" value="Pyr_redox_2"/>
    <property type="match status" value="1"/>
</dbReference>